<protein>
    <submittedName>
        <fullName evidence="1">Uncharacterized protein</fullName>
    </submittedName>
</protein>
<proteinExistence type="predicted"/>
<organism evidence="1 2">
    <name type="scientific">Trifolium pratense</name>
    <name type="common">Red clover</name>
    <dbReference type="NCBI Taxonomy" id="57577"/>
    <lineage>
        <taxon>Eukaryota</taxon>
        <taxon>Viridiplantae</taxon>
        <taxon>Streptophyta</taxon>
        <taxon>Embryophyta</taxon>
        <taxon>Tracheophyta</taxon>
        <taxon>Spermatophyta</taxon>
        <taxon>Magnoliopsida</taxon>
        <taxon>eudicotyledons</taxon>
        <taxon>Gunneridae</taxon>
        <taxon>Pentapetalae</taxon>
        <taxon>rosids</taxon>
        <taxon>fabids</taxon>
        <taxon>Fabales</taxon>
        <taxon>Fabaceae</taxon>
        <taxon>Papilionoideae</taxon>
        <taxon>50 kb inversion clade</taxon>
        <taxon>NPAAA clade</taxon>
        <taxon>Hologalegina</taxon>
        <taxon>IRL clade</taxon>
        <taxon>Trifolieae</taxon>
        <taxon>Trifolium</taxon>
    </lineage>
</organism>
<reference evidence="1 2" key="1">
    <citation type="journal article" date="2014" name="Am. J. Bot.">
        <title>Genome assembly and annotation for red clover (Trifolium pratense; Fabaceae).</title>
        <authorList>
            <person name="Istvanek J."/>
            <person name="Jaros M."/>
            <person name="Krenek A."/>
            <person name="Repkova J."/>
        </authorList>
    </citation>
    <scope>NUCLEOTIDE SEQUENCE [LARGE SCALE GENOMIC DNA]</scope>
    <source>
        <strain evidence="2">cv. Tatra</strain>
        <tissue evidence="1">Young leaves</tissue>
    </source>
</reference>
<dbReference type="AlphaFoldDB" id="A0A2K3KN48"/>
<reference evidence="1 2" key="2">
    <citation type="journal article" date="2017" name="Front. Plant Sci.">
        <title>Gene Classification and Mining of Molecular Markers Useful in Red Clover (Trifolium pratense) Breeding.</title>
        <authorList>
            <person name="Istvanek J."/>
            <person name="Dluhosova J."/>
            <person name="Dluhos P."/>
            <person name="Patkova L."/>
            <person name="Nedelnik J."/>
            <person name="Repkova J."/>
        </authorList>
    </citation>
    <scope>NUCLEOTIDE SEQUENCE [LARGE SCALE GENOMIC DNA]</scope>
    <source>
        <strain evidence="2">cv. Tatra</strain>
        <tissue evidence="1">Young leaves</tissue>
    </source>
</reference>
<evidence type="ECO:0000313" key="1">
    <source>
        <dbReference type="EMBL" id="PNX67741.1"/>
    </source>
</evidence>
<gene>
    <name evidence="1" type="ORF">L195_g055788</name>
</gene>
<dbReference type="EMBL" id="ASHM01103041">
    <property type="protein sequence ID" value="PNX67741.1"/>
    <property type="molecule type" value="Genomic_DNA"/>
</dbReference>
<dbReference type="Proteomes" id="UP000236291">
    <property type="component" value="Unassembled WGS sequence"/>
</dbReference>
<feature type="non-terminal residue" evidence="1">
    <location>
        <position position="35"/>
    </location>
</feature>
<sequence>MVQQIETTEEKGIGRIVFSRILEEWVTQSQSQSQS</sequence>
<evidence type="ECO:0000313" key="2">
    <source>
        <dbReference type="Proteomes" id="UP000236291"/>
    </source>
</evidence>
<comment type="caution">
    <text evidence="1">The sequence shown here is derived from an EMBL/GenBank/DDBJ whole genome shotgun (WGS) entry which is preliminary data.</text>
</comment>
<accession>A0A2K3KN48</accession>
<name>A0A2K3KN48_TRIPR</name>